<dbReference type="OrthoDB" id="26149at2759"/>
<evidence type="ECO:0000313" key="1">
    <source>
        <dbReference type="EMBL" id="OJJ06862.1"/>
    </source>
</evidence>
<dbReference type="Gene3D" id="1.25.10.10">
    <property type="entry name" value="Leucine-rich Repeat Variant"/>
    <property type="match status" value="2"/>
</dbReference>
<dbReference type="PANTHER" id="PTHR10957">
    <property type="entry name" value="RAP1 GTPASE-GDP DISSOCIATION STIMULATOR 1"/>
    <property type="match status" value="1"/>
</dbReference>
<dbReference type="VEuPathDB" id="FungiDB:ASPVEDRAFT_46219"/>
<organism evidence="1 2">
    <name type="scientific">Aspergillus versicolor CBS 583.65</name>
    <dbReference type="NCBI Taxonomy" id="1036611"/>
    <lineage>
        <taxon>Eukaryota</taxon>
        <taxon>Fungi</taxon>
        <taxon>Dikarya</taxon>
        <taxon>Ascomycota</taxon>
        <taxon>Pezizomycotina</taxon>
        <taxon>Eurotiomycetes</taxon>
        <taxon>Eurotiomycetidae</taxon>
        <taxon>Eurotiales</taxon>
        <taxon>Aspergillaceae</taxon>
        <taxon>Aspergillus</taxon>
        <taxon>Aspergillus subgen. Nidulantes</taxon>
    </lineage>
</organism>
<dbReference type="GO" id="GO:0005085">
    <property type="term" value="F:guanyl-nucleotide exchange factor activity"/>
    <property type="evidence" value="ECO:0007669"/>
    <property type="project" value="InterPro"/>
</dbReference>
<reference evidence="2" key="1">
    <citation type="journal article" date="2017" name="Genome Biol.">
        <title>Comparative genomics reveals high biological diversity and specific adaptations in the industrially and medically important fungal genus Aspergillus.</title>
        <authorList>
            <person name="de Vries R.P."/>
            <person name="Riley R."/>
            <person name="Wiebenga A."/>
            <person name="Aguilar-Osorio G."/>
            <person name="Amillis S."/>
            <person name="Uchima C.A."/>
            <person name="Anderluh G."/>
            <person name="Asadollahi M."/>
            <person name="Askin M."/>
            <person name="Barry K."/>
            <person name="Battaglia E."/>
            <person name="Bayram O."/>
            <person name="Benocci T."/>
            <person name="Braus-Stromeyer S.A."/>
            <person name="Caldana C."/>
            <person name="Canovas D."/>
            <person name="Cerqueira G.C."/>
            <person name="Chen F."/>
            <person name="Chen W."/>
            <person name="Choi C."/>
            <person name="Clum A."/>
            <person name="Dos Santos R.A."/>
            <person name="Damasio A.R."/>
            <person name="Diallinas G."/>
            <person name="Emri T."/>
            <person name="Fekete E."/>
            <person name="Flipphi M."/>
            <person name="Freyberg S."/>
            <person name="Gallo A."/>
            <person name="Gournas C."/>
            <person name="Habgood R."/>
            <person name="Hainaut M."/>
            <person name="Harispe M.L."/>
            <person name="Henrissat B."/>
            <person name="Hilden K.S."/>
            <person name="Hope R."/>
            <person name="Hossain A."/>
            <person name="Karabika E."/>
            <person name="Karaffa L."/>
            <person name="Karanyi Z."/>
            <person name="Krasevec N."/>
            <person name="Kuo A."/>
            <person name="Kusch H."/>
            <person name="LaButti K."/>
            <person name="Lagendijk E.L."/>
            <person name="Lapidus A."/>
            <person name="Levasseur A."/>
            <person name="Lindquist E."/>
            <person name="Lipzen A."/>
            <person name="Logrieco A.F."/>
            <person name="MacCabe A."/>
            <person name="Maekelae M.R."/>
            <person name="Malavazi I."/>
            <person name="Melin P."/>
            <person name="Meyer V."/>
            <person name="Mielnichuk N."/>
            <person name="Miskei M."/>
            <person name="Molnar A.P."/>
            <person name="Mule G."/>
            <person name="Ngan C.Y."/>
            <person name="Orejas M."/>
            <person name="Orosz E."/>
            <person name="Ouedraogo J.P."/>
            <person name="Overkamp K.M."/>
            <person name="Park H.-S."/>
            <person name="Perrone G."/>
            <person name="Piumi F."/>
            <person name="Punt P.J."/>
            <person name="Ram A.F."/>
            <person name="Ramon A."/>
            <person name="Rauscher S."/>
            <person name="Record E."/>
            <person name="Riano-Pachon D.M."/>
            <person name="Robert V."/>
            <person name="Roehrig J."/>
            <person name="Ruller R."/>
            <person name="Salamov A."/>
            <person name="Salih N.S."/>
            <person name="Samson R.A."/>
            <person name="Sandor E."/>
            <person name="Sanguinetti M."/>
            <person name="Schuetze T."/>
            <person name="Sepcic K."/>
            <person name="Shelest E."/>
            <person name="Sherlock G."/>
            <person name="Sophianopoulou V."/>
            <person name="Squina F.M."/>
            <person name="Sun H."/>
            <person name="Susca A."/>
            <person name="Todd R.B."/>
            <person name="Tsang A."/>
            <person name="Unkles S.E."/>
            <person name="van de Wiele N."/>
            <person name="van Rossen-Uffink D."/>
            <person name="Oliveira J.V."/>
            <person name="Vesth T.C."/>
            <person name="Visser J."/>
            <person name="Yu J.-H."/>
            <person name="Zhou M."/>
            <person name="Andersen M.R."/>
            <person name="Archer D.B."/>
            <person name="Baker S.E."/>
            <person name="Benoit I."/>
            <person name="Brakhage A.A."/>
            <person name="Braus G.H."/>
            <person name="Fischer R."/>
            <person name="Frisvad J.C."/>
            <person name="Goldman G.H."/>
            <person name="Houbraken J."/>
            <person name="Oakley B."/>
            <person name="Pocsi I."/>
            <person name="Scazzocchio C."/>
            <person name="Seiboth B."/>
            <person name="vanKuyk P.A."/>
            <person name="Wortman J."/>
            <person name="Dyer P.S."/>
            <person name="Grigoriev I.V."/>
        </authorList>
    </citation>
    <scope>NUCLEOTIDE SEQUENCE [LARGE SCALE GENOMIC DNA]</scope>
    <source>
        <strain evidence="2">CBS 583.65</strain>
    </source>
</reference>
<dbReference type="AlphaFoldDB" id="A0A1L9PZM4"/>
<dbReference type="GeneID" id="63729011"/>
<dbReference type="SUPFAM" id="SSF48371">
    <property type="entry name" value="ARM repeat"/>
    <property type="match status" value="1"/>
</dbReference>
<dbReference type="STRING" id="1036611.A0A1L9PZM4"/>
<dbReference type="RefSeq" id="XP_040672624.1">
    <property type="nucleotide sequence ID" value="XM_040813500.1"/>
</dbReference>
<evidence type="ECO:0000313" key="2">
    <source>
        <dbReference type="Proteomes" id="UP000184073"/>
    </source>
</evidence>
<sequence>MSSNNYEIAKQSLLDEVRNSRAQDIEGVLCPSLDEIFLESAQLPPATEPPGMAVLSVNEQGDLLQFVENTLKEAELNNGPPNFEDVPGVLLKLWHDQSEFLTQATEALANGSRNPSLRPVYGQAGILKFFLELIASKEVVESNLILHCLRLIGNSCADTDENRATVVKDNYTFAILRQLQRPELIKVVIPVIYNLCVDFEPAQSQLAGNKIVYILLKLVKDKAFQGNDTLLDYVYELIELVGEQDQGIARSPDGTISLLVACALNNESGQTLSQYCCLSNCMTAYLNNNRFQDICISKRILPDILSVLKRSLSFNTLASSDDAKALIQSQLKINQALAEVSASPAFAETYRLDDPLSQTLKSWLSNPEDQLQICACIMLGNLARSDDICVTMVKKLQIHEELIVILNSNAKGATLHSALSFLKNLAIAGDNKIFMGEAGIIPAIARLWNYETVPQVQLAATSLARQLVNHSVENISRLLQPATTSAVVNENDGERTYLSLLLALFERSDSTPILTEIGRITACLCRTIIPRSKAGDQSHLVDSILERLFTHNEGIASPLGAMVTQTQWPVVRSEGWFALALLASTKTGAEAVIDGLQKIDGFSLIEQTLSAEEPASDKETDKDQWRKDRDNIVVLVQELLKNKENKPDAVDGSWNSRVQDLMSQHVSKYLKQDK</sequence>
<name>A0A1L9PZM4_ASPVE</name>
<protein>
    <submittedName>
        <fullName evidence="1">Uncharacterized protein</fullName>
    </submittedName>
</protein>
<proteinExistence type="predicted"/>
<gene>
    <name evidence="1" type="ORF">ASPVEDRAFT_46219</name>
</gene>
<dbReference type="EMBL" id="KV878135">
    <property type="protein sequence ID" value="OJJ06862.1"/>
    <property type="molecule type" value="Genomic_DNA"/>
</dbReference>
<dbReference type="InterPro" id="IPR016024">
    <property type="entry name" value="ARM-type_fold"/>
</dbReference>
<accession>A0A1L9PZM4</accession>
<keyword evidence="2" id="KW-1185">Reference proteome</keyword>
<dbReference type="Proteomes" id="UP000184073">
    <property type="component" value="Unassembled WGS sequence"/>
</dbReference>
<dbReference type="InterPro" id="IPR011989">
    <property type="entry name" value="ARM-like"/>
</dbReference>
<dbReference type="InterPro" id="IPR040144">
    <property type="entry name" value="RAP1GDS1"/>
</dbReference>